<dbReference type="AlphaFoldDB" id="A0A135S8K7"/>
<dbReference type="Proteomes" id="UP000070054">
    <property type="component" value="Unassembled WGS sequence"/>
</dbReference>
<proteinExistence type="predicted"/>
<reference evidence="2 3" key="1">
    <citation type="submission" date="2014-02" db="EMBL/GenBank/DDBJ databases">
        <title>The genome sequence of Colletotrichum nymphaeae SA-01.</title>
        <authorList>
            <person name="Baroncelli R."/>
            <person name="Thon M.R."/>
        </authorList>
    </citation>
    <scope>NUCLEOTIDE SEQUENCE [LARGE SCALE GENOMIC DNA]</scope>
    <source>
        <strain evidence="2 3">SA-01</strain>
    </source>
</reference>
<dbReference type="EMBL" id="JEMN01001586">
    <property type="protein sequence ID" value="KXH32240.1"/>
    <property type="molecule type" value="Genomic_DNA"/>
</dbReference>
<evidence type="ECO:0000313" key="3">
    <source>
        <dbReference type="Proteomes" id="UP000070054"/>
    </source>
</evidence>
<evidence type="ECO:0000313" key="2">
    <source>
        <dbReference type="EMBL" id="KXH32240.1"/>
    </source>
</evidence>
<comment type="caution">
    <text evidence="2">The sequence shown here is derived from an EMBL/GenBank/DDBJ whole genome shotgun (WGS) entry which is preliminary data.</text>
</comment>
<keyword evidence="3" id="KW-1185">Reference proteome</keyword>
<name>A0A135S8K7_9PEZI</name>
<feature type="compositionally biased region" description="Basic and acidic residues" evidence="1">
    <location>
        <begin position="239"/>
        <end position="249"/>
    </location>
</feature>
<accession>A0A135S8K7</accession>
<sequence>MALPLSSLAGCVLRRVAAPRHDQSNPFTNANASSVPDFAAVLIHARCSAPHVDVHAPCSMFSVCPVGRPVGQFGDLMQDAATYLYLYPYQEETAAQHNTGYPYTTTRWLPWLVDEWNGPMPETRSTNGAGPPPAGAGTGAAKVFEGPETHSSQPAPSIPSVSTGAGTLGTGDWDCDYDCDRGYVVCGIVNCVDGGGRGGWGDDDMYRQKPIPANPQSTIHNPPQRLRFPLPLGSTEVGLDEKPARRTGDEGGAASGHVLEDNDEQQ</sequence>
<feature type="region of interest" description="Disordered" evidence="1">
    <location>
        <begin position="119"/>
        <end position="163"/>
    </location>
</feature>
<feature type="compositionally biased region" description="Polar residues" evidence="1">
    <location>
        <begin position="149"/>
        <end position="163"/>
    </location>
</feature>
<gene>
    <name evidence="2" type="ORF">CNYM01_11087</name>
</gene>
<protein>
    <submittedName>
        <fullName evidence="2">Uncharacterized protein</fullName>
    </submittedName>
</protein>
<evidence type="ECO:0000256" key="1">
    <source>
        <dbReference type="SAM" id="MobiDB-lite"/>
    </source>
</evidence>
<feature type="region of interest" description="Disordered" evidence="1">
    <location>
        <begin position="206"/>
        <end position="266"/>
    </location>
</feature>
<organism evidence="2 3">
    <name type="scientific">Colletotrichum nymphaeae SA-01</name>
    <dbReference type="NCBI Taxonomy" id="1460502"/>
    <lineage>
        <taxon>Eukaryota</taxon>
        <taxon>Fungi</taxon>
        <taxon>Dikarya</taxon>
        <taxon>Ascomycota</taxon>
        <taxon>Pezizomycotina</taxon>
        <taxon>Sordariomycetes</taxon>
        <taxon>Hypocreomycetidae</taxon>
        <taxon>Glomerellales</taxon>
        <taxon>Glomerellaceae</taxon>
        <taxon>Colletotrichum</taxon>
        <taxon>Colletotrichum acutatum species complex</taxon>
    </lineage>
</organism>